<dbReference type="PANTHER" id="PTHR15715:SF17">
    <property type="entry name" value="CENTROSOMAL PROTEIN OF 170 KDA"/>
    <property type="match status" value="1"/>
</dbReference>
<dbReference type="SUPFAM" id="SSF49879">
    <property type="entry name" value="SMAD/FHA domain"/>
    <property type="match status" value="1"/>
</dbReference>
<organism evidence="3 4">
    <name type="scientific">Neotoma lepida</name>
    <name type="common">Desert woodrat</name>
    <dbReference type="NCBI Taxonomy" id="56216"/>
    <lineage>
        <taxon>Eukaryota</taxon>
        <taxon>Metazoa</taxon>
        <taxon>Chordata</taxon>
        <taxon>Craniata</taxon>
        <taxon>Vertebrata</taxon>
        <taxon>Euteleostomi</taxon>
        <taxon>Mammalia</taxon>
        <taxon>Eutheria</taxon>
        <taxon>Euarchontoglires</taxon>
        <taxon>Glires</taxon>
        <taxon>Rodentia</taxon>
        <taxon>Myomorpha</taxon>
        <taxon>Muroidea</taxon>
        <taxon>Cricetidae</taxon>
        <taxon>Neotominae</taxon>
        <taxon>Neotoma</taxon>
    </lineage>
</organism>
<dbReference type="InterPro" id="IPR000253">
    <property type="entry name" value="FHA_dom"/>
</dbReference>
<reference evidence="3 4" key="1">
    <citation type="submission" date="2016-06" db="EMBL/GenBank/DDBJ databases">
        <title>The Draft Genome Sequence and Annotation of the Desert Woodrat Neotoma lepida.</title>
        <authorList>
            <person name="Campbell M."/>
            <person name="Oakeson K.F."/>
            <person name="Yandell M."/>
            <person name="Halpert J.R."/>
            <person name="Dearing D."/>
        </authorList>
    </citation>
    <scope>NUCLEOTIDE SEQUENCE [LARGE SCALE GENOMIC DNA]</scope>
    <source>
        <strain evidence="3">417</strain>
        <tissue evidence="3">Liver</tissue>
    </source>
</reference>
<feature type="compositionally biased region" description="Basic and acidic residues" evidence="1">
    <location>
        <begin position="67"/>
        <end position="92"/>
    </location>
</feature>
<dbReference type="Pfam" id="PF00498">
    <property type="entry name" value="FHA"/>
    <property type="match status" value="1"/>
</dbReference>
<dbReference type="STRING" id="56216.A0A1A6HU08"/>
<dbReference type="EMBL" id="LZPO01008608">
    <property type="protein sequence ID" value="OBS81933.1"/>
    <property type="molecule type" value="Genomic_DNA"/>
</dbReference>
<sequence length="137" mass="15156">MLMQSRSVDKQHAVINYDASMDEHLVKDLGSLNGTFVNDHEKFTIQLQLSQKSSESEVPKSASAKGTDSKVEAAAEVQHRATEALKSEEKSMDVSAMPRGTPLYGQPSWWGDDEVDEQRALRSNGKPEEKHHDTGTS</sequence>
<feature type="non-terminal residue" evidence="3">
    <location>
        <position position="137"/>
    </location>
</feature>
<dbReference type="Proteomes" id="UP000092124">
    <property type="component" value="Unassembled WGS sequence"/>
</dbReference>
<feature type="domain" description="FHA" evidence="2">
    <location>
        <begin position="1"/>
        <end position="42"/>
    </location>
</feature>
<name>A0A1A6HU08_NEOLE</name>
<evidence type="ECO:0000256" key="1">
    <source>
        <dbReference type="SAM" id="MobiDB-lite"/>
    </source>
</evidence>
<dbReference type="GO" id="GO:0005814">
    <property type="term" value="C:centriole"/>
    <property type="evidence" value="ECO:0007669"/>
    <property type="project" value="TreeGrafter"/>
</dbReference>
<dbReference type="PANTHER" id="PTHR15715">
    <property type="entry name" value="CENTROSOMAL PROTEIN OF 170 KDA"/>
    <property type="match status" value="1"/>
</dbReference>
<evidence type="ECO:0000313" key="3">
    <source>
        <dbReference type="EMBL" id="OBS81933.1"/>
    </source>
</evidence>
<protein>
    <recommendedName>
        <fullName evidence="2">FHA domain-containing protein</fullName>
    </recommendedName>
</protein>
<accession>A0A1A6HU08</accession>
<gene>
    <name evidence="3" type="ORF">A6R68_24077</name>
</gene>
<feature type="region of interest" description="Disordered" evidence="1">
    <location>
        <begin position="48"/>
        <end position="137"/>
    </location>
</feature>
<dbReference type="InterPro" id="IPR051176">
    <property type="entry name" value="Cent_Immune-Sig_Mod"/>
</dbReference>
<comment type="caution">
    <text evidence="3">The sequence shown here is derived from an EMBL/GenBank/DDBJ whole genome shotgun (WGS) entry which is preliminary data.</text>
</comment>
<dbReference type="AlphaFoldDB" id="A0A1A6HU08"/>
<dbReference type="PROSITE" id="PS50006">
    <property type="entry name" value="FHA_DOMAIN"/>
    <property type="match status" value="1"/>
</dbReference>
<feature type="compositionally biased region" description="Basic and acidic residues" evidence="1">
    <location>
        <begin position="117"/>
        <end position="137"/>
    </location>
</feature>
<evidence type="ECO:0000259" key="2">
    <source>
        <dbReference type="PROSITE" id="PS50006"/>
    </source>
</evidence>
<dbReference type="InterPro" id="IPR008984">
    <property type="entry name" value="SMAD_FHA_dom_sf"/>
</dbReference>
<dbReference type="Gene3D" id="2.60.200.20">
    <property type="match status" value="1"/>
</dbReference>
<proteinExistence type="predicted"/>
<dbReference type="OrthoDB" id="444265at2759"/>
<keyword evidence="4" id="KW-1185">Reference proteome</keyword>
<evidence type="ECO:0000313" key="4">
    <source>
        <dbReference type="Proteomes" id="UP000092124"/>
    </source>
</evidence>